<gene>
    <name evidence="2" type="ORF">TNCT_603661</name>
</gene>
<sequence length="96" mass="10894">MPADMPVNEVIENLEELGIHPKECRVLINRKTGQPMPIFSVFLEKNEDNRNIYNLKELCFMKIVVETMRGKIGRRSATAVKDSFTVQGSARGTQNV</sequence>
<dbReference type="InterPro" id="IPR006579">
    <property type="entry name" value="Pre_C2HC_dom"/>
</dbReference>
<comment type="caution">
    <text evidence="2">The sequence shown here is derived from an EMBL/GenBank/DDBJ whole genome shotgun (WGS) entry which is preliminary data.</text>
</comment>
<proteinExistence type="predicted"/>
<dbReference type="EMBL" id="BMAO01022017">
    <property type="protein sequence ID" value="GFQ79144.1"/>
    <property type="molecule type" value="Genomic_DNA"/>
</dbReference>
<organism evidence="2 3">
    <name type="scientific">Trichonephila clavata</name>
    <name type="common">Joro spider</name>
    <name type="synonym">Nephila clavata</name>
    <dbReference type="NCBI Taxonomy" id="2740835"/>
    <lineage>
        <taxon>Eukaryota</taxon>
        <taxon>Metazoa</taxon>
        <taxon>Ecdysozoa</taxon>
        <taxon>Arthropoda</taxon>
        <taxon>Chelicerata</taxon>
        <taxon>Arachnida</taxon>
        <taxon>Araneae</taxon>
        <taxon>Araneomorphae</taxon>
        <taxon>Entelegynae</taxon>
        <taxon>Araneoidea</taxon>
        <taxon>Nephilidae</taxon>
        <taxon>Trichonephila</taxon>
    </lineage>
</organism>
<dbReference type="AlphaFoldDB" id="A0A8X6KN22"/>
<protein>
    <recommendedName>
        <fullName evidence="1">Pre-C2HC domain-containing protein</fullName>
    </recommendedName>
</protein>
<dbReference type="OrthoDB" id="8123891at2759"/>
<dbReference type="SMART" id="SM00596">
    <property type="entry name" value="PRE_C2HC"/>
    <property type="match status" value="1"/>
</dbReference>
<dbReference type="Pfam" id="PF07530">
    <property type="entry name" value="PRE_C2HC"/>
    <property type="match status" value="1"/>
</dbReference>
<reference evidence="2" key="1">
    <citation type="submission" date="2020-07" db="EMBL/GenBank/DDBJ databases">
        <title>Multicomponent nature underlies the extraordinary mechanical properties of spider dragline silk.</title>
        <authorList>
            <person name="Kono N."/>
            <person name="Nakamura H."/>
            <person name="Mori M."/>
            <person name="Yoshida Y."/>
            <person name="Ohtoshi R."/>
            <person name="Malay A.D."/>
            <person name="Moran D.A.P."/>
            <person name="Tomita M."/>
            <person name="Numata K."/>
            <person name="Arakawa K."/>
        </authorList>
    </citation>
    <scope>NUCLEOTIDE SEQUENCE</scope>
</reference>
<keyword evidence="3" id="KW-1185">Reference proteome</keyword>
<evidence type="ECO:0000259" key="1">
    <source>
        <dbReference type="SMART" id="SM00596"/>
    </source>
</evidence>
<evidence type="ECO:0000313" key="3">
    <source>
        <dbReference type="Proteomes" id="UP000887116"/>
    </source>
</evidence>
<name>A0A8X6KN22_TRICU</name>
<dbReference type="Proteomes" id="UP000887116">
    <property type="component" value="Unassembled WGS sequence"/>
</dbReference>
<feature type="domain" description="Pre-C2HC" evidence="1">
    <location>
        <begin position="7"/>
        <end position="73"/>
    </location>
</feature>
<accession>A0A8X6KN22</accession>
<evidence type="ECO:0000313" key="2">
    <source>
        <dbReference type="EMBL" id="GFQ79144.1"/>
    </source>
</evidence>